<dbReference type="PROSITE" id="PS50294">
    <property type="entry name" value="WD_REPEATS_REGION"/>
    <property type="match status" value="5"/>
</dbReference>
<dbReference type="PANTHER" id="PTHR44129">
    <property type="entry name" value="WD REPEAT-CONTAINING PROTEIN POP1"/>
    <property type="match status" value="1"/>
</dbReference>
<dbReference type="InterPro" id="IPR015943">
    <property type="entry name" value="WD40/YVTN_repeat-like_dom_sf"/>
</dbReference>
<organism evidence="6 7">
    <name type="scientific">Cerrena zonata</name>
    <dbReference type="NCBI Taxonomy" id="2478898"/>
    <lineage>
        <taxon>Eukaryota</taxon>
        <taxon>Fungi</taxon>
        <taxon>Dikarya</taxon>
        <taxon>Basidiomycota</taxon>
        <taxon>Agaricomycotina</taxon>
        <taxon>Agaricomycetes</taxon>
        <taxon>Polyporales</taxon>
        <taxon>Cerrenaceae</taxon>
        <taxon>Cerrena</taxon>
    </lineage>
</organism>
<keyword evidence="4" id="KW-0175">Coiled coil</keyword>
<feature type="repeat" description="WD" evidence="3">
    <location>
        <begin position="956"/>
        <end position="997"/>
    </location>
</feature>
<feature type="repeat" description="WD" evidence="3">
    <location>
        <begin position="830"/>
        <end position="874"/>
    </location>
</feature>
<dbReference type="InterPro" id="IPR019775">
    <property type="entry name" value="WD40_repeat_CS"/>
</dbReference>
<evidence type="ECO:0000313" key="7">
    <source>
        <dbReference type="Proteomes" id="UP001385951"/>
    </source>
</evidence>
<name>A0AAW0G440_9APHY</name>
<proteinExistence type="predicted"/>
<reference evidence="6 7" key="1">
    <citation type="submission" date="2022-09" db="EMBL/GenBank/DDBJ databases">
        <authorList>
            <person name="Palmer J.M."/>
        </authorList>
    </citation>
    <scope>NUCLEOTIDE SEQUENCE [LARGE SCALE GENOMIC DNA]</scope>
    <source>
        <strain evidence="6 7">DSM 7382</strain>
    </source>
</reference>
<dbReference type="Pfam" id="PF00400">
    <property type="entry name" value="WD40"/>
    <property type="match status" value="2"/>
</dbReference>
<dbReference type="InterPro" id="IPR007111">
    <property type="entry name" value="NACHT_NTPase"/>
</dbReference>
<dbReference type="InterPro" id="IPR020472">
    <property type="entry name" value="WD40_PAC1"/>
</dbReference>
<comment type="caution">
    <text evidence="6">The sequence shown here is derived from an EMBL/GenBank/DDBJ whole genome shotgun (WGS) entry which is preliminary data.</text>
</comment>
<protein>
    <recommendedName>
        <fullName evidence="5">NACHT domain-containing protein</fullName>
    </recommendedName>
</protein>
<dbReference type="InterPro" id="IPR056884">
    <property type="entry name" value="NPHP3-like_N"/>
</dbReference>
<gene>
    <name evidence="6" type="ORF">QCA50_008840</name>
</gene>
<dbReference type="InterPro" id="IPR057646">
    <property type="entry name" value="WD40_WDHD1_1st"/>
</dbReference>
<dbReference type="PROSITE" id="PS00678">
    <property type="entry name" value="WD_REPEATS_1"/>
    <property type="match status" value="4"/>
</dbReference>
<dbReference type="EMBL" id="JASBNA010000012">
    <property type="protein sequence ID" value="KAK7687626.1"/>
    <property type="molecule type" value="Genomic_DNA"/>
</dbReference>
<dbReference type="CDD" id="cd21037">
    <property type="entry name" value="MLKL_NTD"/>
    <property type="match status" value="1"/>
</dbReference>
<dbReference type="InterPro" id="IPR001680">
    <property type="entry name" value="WD40_rpt"/>
</dbReference>
<keyword evidence="7" id="KW-1185">Reference proteome</keyword>
<dbReference type="InterPro" id="IPR011047">
    <property type="entry name" value="Quinoprotein_ADH-like_sf"/>
</dbReference>
<evidence type="ECO:0000313" key="6">
    <source>
        <dbReference type="EMBL" id="KAK7687626.1"/>
    </source>
</evidence>
<dbReference type="Gene3D" id="3.40.50.300">
    <property type="entry name" value="P-loop containing nucleotide triphosphate hydrolases"/>
    <property type="match status" value="1"/>
</dbReference>
<feature type="domain" description="NACHT" evidence="5">
    <location>
        <begin position="249"/>
        <end position="398"/>
    </location>
</feature>
<sequence length="1325" mass="147602">MSRDSSTNSSRPRREHIDDVLEGARMVINLSKDALGLAPIPGLAAAADALSELIGKVLKTKANKKAQKELSEEIKLLSETMIHISKKSAAAIDESQPVHRDEARTRVNTSSELKGRVDALIKTLEDVTEEINELSKHNAVVRFLKSNQDEQALKGFTDRIRNARVNFMLESMSTVESILTALVQAIDRIDLNATCKEDEDTLRALPIAEASYQSMYTQSKTHYLAGTRVDILDELEKWARADAEFAKVSVYILSGIAGSGKSTIACEVAKRLDKAKILGASFFFVRGIERLSTTHFILPTIAFQLANKIQELRRPIVDAARAYVRSNETKQLEHQLDALLKEPLKSLPPDHRPLVIIIDAVDECTQSSQDEVARLLFLLMRSIHRQSLPLRILLTTRPEIHIERPLTSIEFRDITKPFKLHDVPLDTVNMDITRYVEAGLSCSPFKAELEAEHPSIIAELTQRARGLFIYASVACNFIFEPLQLEDADDAVRRLNQWLSATSTAVPAMTEPLDMLYLSVLNQGFPRPILERPNYLKSIQDVLASVSLLQDQVSPKTLEALIGTPVKITMDIVSRLASVLLPCKDTDVEIQPVHASFPQFLMDSTRCVDSHFFVDLVTYHTEFASKCLALLIKPGVLQMKQQVPIPAHVAYACLHWPTHIVSSQASSALLTLLQGFLKRDLLLWFSTLSVMKRLSSAAPALSYVQQWVQSITELDVDNQIPSLLNDGYRFILEYVAAIERDPMQIYISALPMMPTCLLQELYAPNYQHMSALQLLSKRDSGWGACLCIMEGHIEQVISVKYSPDGHIIISSSHDSTVHTWQADSGTPLNIMRGHKASVWAADFCPDPDRPAEIVSVSDDHTLCIWDFASGAPLHSIPIDEESCCVAYSPDGKKIVAGSDINGFKIWDAITREQLVQADDAFHAYSISFSPTSNLIVTTWYNMVQILDAHTGGLICSLQGHAQEINCAAFFPDERRVASGGSDNTITIWDVETRSCLRQLIGHTDWIYAIAISPKGGLITSGSNDCTICLWDAESGELLNILKGHTNVVRSLCFSPNGHTFVSASDDRTLRIWDVVRHSSGMTKAEEHLSEITCVEFSSDGTIIATGSKDGSVSIWETQTGKQLHHILLECQNYVDSLTILPDNQTLAYATYDENVIHIWDVSAGKIHKKPVMDIVKYVTSSSDGQWIASAGFCTVYIWHVSDGKLEQTIGHDYSGNLKYFGFSSDNKMLQHLPFHGKQYIWEVSTGALLDTEAFSWEPSSSSDVQFREENGWIVSNNSKKLAWIAGSKRGHKFYYMRATFRFHGKYYAVGSNTGQLTIIDLSKLED</sequence>
<accession>A0AAW0G440</accession>
<dbReference type="SUPFAM" id="SSF82171">
    <property type="entry name" value="DPP6 N-terminal domain-like"/>
    <property type="match status" value="1"/>
</dbReference>
<feature type="repeat" description="WD" evidence="3">
    <location>
        <begin position="1040"/>
        <end position="1073"/>
    </location>
</feature>
<dbReference type="PROSITE" id="PS50837">
    <property type="entry name" value="NACHT"/>
    <property type="match status" value="1"/>
</dbReference>
<evidence type="ECO:0000259" key="5">
    <source>
        <dbReference type="PROSITE" id="PS50837"/>
    </source>
</evidence>
<dbReference type="PRINTS" id="PR00320">
    <property type="entry name" value="GPROTEINBRPT"/>
</dbReference>
<dbReference type="SMART" id="SM00382">
    <property type="entry name" value="AAA"/>
    <property type="match status" value="1"/>
</dbReference>
<dbReference type="InterPro" id="IPR027417">
    <property type="entry name" value="P-loop_NTPase"/>
</dbReference>
<feature type="repeat" description="WD" evidence="3">
    <location>
        <begin position="1083"/>
        <end position="1124"/>
    </location>
</feature>
<evidence type="ECO:0000256" key="3">
    <source>
        <dbReference type="PROSITE-ProRule" id="PRU00221"/>
    </source>
</evidence>
<dbReference type="SUPFAM" id="SSF52540">
    <property type="entry name" value="P-loop containing nucleoside triphosphate hydrolases"/>
    <property type="match status" value="1"/>
</dbReference>
<dbReference type="CDD" id="cd00200">
    <property type="entry name" value="WD40"/>
    <property type="match status" value="2"/>
</dbReference>
<feature type="repeat" description="WD" evidence="3">
    <location>
        <begin position="788"/>
        <end position="829"/>
    </location>
</feature>
<keyword evidence="1 3" id="KW-0853">WD repeat</keyword>
<dbReference type="InterPro" id="IPR059179">
    <property type="entry name" value="MLKL-like_MCAfunc"/>
</dbReference>
<dbReference type="PROSITE" id="PS50082">
    <property type="entry name" value="WD_REPEATS_2"/>
    <property type="match status" value="6"/>
</dbReference>
<dbReference type="InterPro" id="IPR003593">
    <property type="entry name" value="AAA+_ATPase"/>
</dbReference>
<evidence type="ECO:0000256" key="4">
    <source>
        <dbReference type="SAM" id="Coils"/>
    </source>
</evidence>
<dbReference type="SMART" id="SM00320">
    <property type="entry name" value="WD40"/>
    <property type="match status" value="10"/>
</dbReference>
<evidence type="ECO:0000256" key="1">
    <source>
        <dbReference type="ARBA" id="ARBA00022574"/>
    </source>
</evidence>
<feature type="coiled-coil region" evidence="4">
    <location>
        <begin position="110"/>
        <end position="137"/>
    </location>
</feature>
<dbReference type="Pfam" id="PF24817">
    <property type="entry name" value="WD40_WDHD1_1st"/>
    <property type="match status" value="1"/>
</dbReference>
<dbReference type="Gene3D" id="2.130.10.10">
    <property type="entry name" value="YVTN repeat-like/Quinoprotein amine dehydrogenase"/>
    <property type="match status" value="4"/>
</dbReference>
<keyword evidence="2" id="KW-0677">Repeat</keyword>
<dbReference type="Proteomes" id="UP001385951">
    <property type="component" value="Unassembled WGS sequence"/>
</dbReference>
<dbReference type="InterPro" id="IPR050349">
    <property type="entry name" value="WD_LIS1/nudF_dynein_reg"/>
</dbReference>
<evidence type="ECO:0000256" key="2">
    <source>
        <dbReference type="ARBA" id="ARBA00022737"/>
    </source>
</evidence>
<feature type="repeat" description="WD" evidence="3">
    <location>
        <begin position="998"/>
        <end position="1039"/>
    </location>
</feature>
<dbReference type="SUPFAM" id="SSF50998">
    <property type="entry name" value="Quinoprotein alcohol dehydrogenase-like"/>
    <property type="match status" value="1"/>
</dbReference>
<dbReference type="Pfam" id="PF24883">
    <property type="entry name" value="NPHP3_N"/>
    <property type="match status" value="1"/>
</dbReference>